<comment type="caution">
    <text evidence="2">The sequence shown here is derived from an EMBL/GenBank/DDBJ whole genome shotgun (WGS) entry which is preliminary data.</text>
</comment>
<gene>
    <name evidence="2" type="ORF">Q8F55_004194</name>
</gene>
<dbReference type="Proteomes" id="UP001565368">
    <property type="component" value="Unassembled WGS sequence"/>
</dbReference>
<feature type="compositionally biased region" description="Polar residues" evidence="1">
    <location>
        <begin position="76"/>
        <end position="88"/>
    </location>
</feature>
<name>A0ABR3Q625_9TREE</name>
<dbReference type="GeneID" id="95985237"/>
<evidence type="ECO:0000313" key="3">
    <source>
        <dbReference type="Proteomes" id="UP001565368"/>
    </source>
</evidence>
<keyword evidence="3" id="KW-1185">Reference proteome</keyword>
<dbReference type="RefSeq" id="XP_069210133.1">
    <property type="nucleotide sequence ID" value="XM_069352715.1"/>
</dbReference>
<dbReference type="EMBL" id="JBBXJM010000003">
    <property type="protein sequence ID" value="KAL1410189.1"/>
    <property type="molecule type" value="Genomic_DNA"/>
</dbReference>
<feature type="region of interest" description="Disordered" evidence="1">
    <location>
        <begin position="75"/>
        <end position="122"/>
    </location>
</feature>
<feature type="region of interest" description="Disordered" evidence="1">
    <location>
        <begin position="1"/>
        <end position="27"/>
    </location>
</feature>
<protein>
    <submittedName>
        <fullName evidence="2">Uncharacterized protein</fullName>
    </submittedName>
</protein>
<evidence type="ECO:0000256" key="1">
    <source>
        <dbReference type="SAM" id="MobiDB-lite"/>
    </source>
</evidence>
<dbReference type="Pfam" id="PF05032">
    <property type="entry name" value="Spo12"/>
    <property type="match status" value="1"/>
</dbReference>
<dbReference type="InterPro" id="IPR007727">
    <property type="entry name" value="Spo12"/>
</dbReference>
<organism evidence="2 3">
    <name type="scientific">Vanrija albida</name>
    <dbReference type="NCBI Taxonomy" id="181172"/>
    <lineage>
        <taxon>Eukaryota</taxon>
        <taxon>Fungi</taxon>
        <taxon>Dikarya</taxon>
        <taxon>Basidiomycota</taxon>
        <taxon>Agaricomycotina</taxon>
        <taxon>Tremellomycetes</taxon>
        <taxon>Trichosporonales</taxon>
        <taxon>Trichosporonaceae</taxon>
        <taxon>Vanrija</taxon>
    </lineage>
</organism>
<evidence type="ECO:0000313" key="2">
    <source>
        <dbReference type="EMBL" id="KAL1410189.1"/>
    </source>
</evidence>
<reference evidence="2 3" key="1">
    <citation type="submission" date="2023-08" db="EMBL/GenBank/DDBJ databases">
        <title>Annotated Genome Sequence of Vanrija albida AlHP1.</title>
        <authorList>
            <person name="Herzog R."/>
        </authorList>
    </citation>
    <scope>NUCLEOTIDE SEQUENCE [LARGE SCALE GENOMIC DNA]</scope>
    <source>
        <strain evidence="2 3">AlHP1</strain>
    </source>
</reference>
<sequence length="122" mass="12099">MPSPTGTTTPPTASTSAAPSPTIAPLHNPAQAALVVPPQAPLGSTHPNTVVPGASATPAALGAKALLAKKFAKPSTVSPTDALQSPCTQKLADAKGRRFSNKGKPATSLASRLSAAQDENAQ</sequence>
<accession>A0ABR3Q625</accession>
<proteinExistence type="predicted"/>